<dbReference type="InterPro" id="IPR003593">
    <property type="entry name" value="AAA+_ATPase"/>
</dbReference>
<dbReference type="EC" id="5.6.2.3" evidence="11"/>
<keyword evidence="8 11" id="KW-0238">DNA-binding</keyword>
<comment type="miscellaneous">
    <text evidence="11">In the RecBCD complex, RecB has a slow 3'-5' helicase, an exonuclease activity and loads RecA onto ssDNA, RecD has a fast 5'-3' helicase activity, while RecC stimulates the ATPase and processivity of the RecB helicase and contributes to recognition of the Chi site.</text>
</comment>
<dbReference type="OrthoDB" id="9803432at2"/>
<feature type="binding site" evidence="11">
    <location>
        <begin position="225"/>
        <end position="232"/>
    </location>
    <ligand>
        <name>ATP</name>
        <dbReference type="ChEBI" id="CHEBI:30616"/>
    </ligand>
</feature>
<dbReference type="EMBL" id="QURR01000031">
    <property type="protein sequence ID" value="RGE41098.1"/>
    <property type="molecule type" value="Genomic_DNA"/>
</dbReference>
<protein>
    <recommendedName>
        <fullName evidence="11">RecBCD enzyme subunit RecD</fullName>
        <ecNumber evidence="11">5.6.2.3</ecNumber>
    </recommendedName>
    <alternativeName>
        <fullName evidence="11">DNA 5'-3' helicase subunit RecD</fullName>
    </alternativeName>
    <alternativeName>
        <fullName evidence="11">Exonuclease V subunit RecD</fullName>
        <shortName evidence="11">ExoV subunit RecD</shortName>
    </alternativeName>
    <alternativeName>
        <fullName evidence="11">Helicase/nuclease RecBCD subunit RecD</fullName>
    </alternativeName>
</protein>
<evidence type="ECO:0000256" key="6">
    <source>
        <dbReference type="ARBA" id="ARBA00022839"/>
    </source>
</evidence>
<dbReference type="InterPro" id="IPR027785">
    <property type="entry name" value="UvrD-like_helicase_C"/>
</dbReference>
<evidence type="ECO:0000256" key="8">
    <source>
        <dbReference type="ARBA" id="ARBA00023125"/>
    </source>
</evidence>
<dbReference type="InterPro" id="IPR050534">
    <property type="entry name" value="Coronavir_polyprotein_1ab"/>
</dbReference>
<sequence length="693" mass="74314">MKGRRKTDLQTLDLFATGDEAIEAPAISTDEMLTALERLADAGLLRRLDSALARFVAAQDVEAEPALLVAAAVLAQMEGRGHSCLPLAALPANPNEILGWSKEAIPVQLSLWERLPSQLPAWLQALRRSPVVRVLGAEGDAPDLGQPLVLLDGPAPLLYLRRYWDYERSVAAQLLQRTAADDAAVDEAQVHDWLQRLFPQPAQPLDWQKLACALALRGRMSVITGGPGTGKTYTAARLLALLFATAPDATQLRVALAAPTGKAAARLKQSIDTSLLELQGALQSKLDLEPLVRRMGAARTLHSLLGARPDTRRFAHHAGNPLDVDVLIVDEASMIHLEMMSALLQALPPTARLILLGDKDQLASVEAGAVLGDLCRDAQQGRYAADTQAYVQRVTGQALPAEYLANGRAPALAQHTVMLRESRRFGGPIGQLALAVNAGDAPAAMGLLHAQTRSGLNAELWAREGGEIDSVVRSAVQGRGNAASYAAYAEVLARGLGQRFADESAHHAWVNAVLKAFDRYRLLCAVREGAWGVAGLNRAVESALQRLGAIRNDGEWYAGRPVMVTRNDAQLGVFNGDIGMALPSFADPARLRVYFQQGESLHHVSTARLAHVETAFAMTVHKSQGSEFEHTALVLAAQGGSVLSRELVYTGITRARLAFSLWSEVPGLLVSAIGSPTQRSSGLLRFLEGTASE</sequence>
<reference evidence="13 14" key="1">
    <citation type="submission" date="2018-08" db="EMBL/GenBank/DDBJ databases">
        <title>Comamonas testosteroni strain SWCO2.</title>
        <authorList>
            <person name="Jiang N."/>
            <person name="Zhang X.Z."/>
        </authorList>
    </citation>
    <scope>NUCLEOTIDE SEQUENCE [LARGE SCALE GENOMIC DNA]</scope>
    <source>
        <strain evidence="13 14">SWCO2</strain>
    </source>
</reference>
<keyword evidence="10 11" id="KW-0413">Isomerase</keyword>
<dbReference type="CDD" id="cd18809">
    <property type="entry name" value="SF1_C_RecD"/>
    <property type="match status" value="1"/>
</dbReference>
<dbReference type="InterPro" id="IPR041851">
    <property type="entry name" value="RecD_N_sf"/>
</dbReference>
<evidence type="ECO:0000256" key="7">
    <source>
        <dbReference type="ARBA" id="ARBA00022840"/>
    </source>
</evidence>
<evidence type="ECO:0000256" key="9">
    <source>
        <dbReference type="ARBA" id="ARBA00023204"/>
    </source>
</evidence>
<dbReference type="Pfam" id="PF13538">
    <property type="entry name" value="UvrD_C_2"/>
    <property type="match status" value="1"/>
</dbReference>
<dbReference type="AlphaFoldDB" id="A0A373FAC9"/>
<dbReference type="Gene3D" id="1.10.10.1020">
    <property type="entry name" value="RecBCD complex, subunit RecD, N-terminal domain"/>
    <property type="match status" value="1"/>
</dbReference>
<gene>
    <name evidence="11 13" type="primary">recD</name>
    <name evidence="13" type="ORF">DZC30_19165</name>
</gene>
<keyword evidence="9 11" id="KW-0234">DNA repair</keyword>
<dbReference type="Pfam" id="PF13245">
    <property type="entry name" value="AAA_19"/>
    <property type="match status" value="1"/>
</dbReference>
<keyword evidence="3 11" id="KW-0227">DNA damage</keyword>
<keyword evidence="2 11" id="KW-0547">Nucleotide-binding</keyword>
<comment type="caution">
    <text evidence="13">The sequence shown here is derived from an EMBL/GenBank/DDBJ whole genome shotgun (WGS) entry which is preliminary data.</text>
</comment>
<comment type="function">
    <text evidence="11">A helicase/nuclease that prepares dsDNA breaks (DSB) for recombinational DNA repair. Binds to DSBs and unwinds DNA via a highly rapid and processive ATP-dependent bidirectional helicase activity. Unwinds dsDNA until it encounters a Chi (crossover hotspot instigator) sequence from the 3' direction. Cuts ssDNA a few nucleotides 3' to the Chi site. The properties and activities of the enzyme are changed at Chi. The Chi-altered holoenzyme produces a long 3'-ssDNA overhang and facilitates RecA-binding to the ssDNA for homologous DNA recombination and repair. Holoenzyme degrades any linearized DNA that is unable to undergo homologous recombination. In the holoenzyme this subunit has ssDNA-dependent ATPase and 5'-3' helicase activity. When added to pre-assembled RecBC greatly stimulates nuclease activity and augments holoenzyme processivity. Negatively regulates the RecA-loading ability of RecBCD.</text>
</comment>
<dbReference type="GO" id="GO:0008854">
    <property type="term" value="F:exodeoxyribonuclease V activity"/>
    <property type="evidence" value="ECO:0007669"/>
    <property type="project" value="InterPro"/>
</dbReference>
<feature type="domain" description="AAA+ ATPase" evidence="12">
    <location>
        <begin position="217"/>
        <end position="395"/>
    </location>
</feature>
<comment type="similarity">
    <text evidence="11">Belongs to the RecD family.</text>
</comment>
<keyword evidence="14" id="KW-1185">Reference proteome</keyword>
<evidence type="ECO:0000256" key="5">
    <source>
        <dbReference type="ARBA" id="ARBA00022806"/>
    </source>
</evidence>
<dbReference type="GO" id="GO:0000724">
    <property type="term" value="P:double-strand break repair via homologous recombination"/>
    <property type="evidence" value="ECO:0007669"/>
    <property type="project" value="UniProtKB-UniRule"/>
</dbReference>
<dbReference type="Pfam" id="PF21185">
    <property type="entry name" value="RecD_N"/>
    <property type="match status" value="1"/>
</dbReference>
<keyword evidence="6 11" id="KW-0269">Exonuclease</keyword>
<evidence type="ECO:0000256" key="4">
    <source>
        <dbReference type="ARBA" id="ARBA00022801"/>
    </source>
</evidence>
<evidence type="ECO:0000313" key="13">
    <source>
        <dbReference type="EMBL" id="RGE41098.1"/>
    </source>
</evidence>
<comment type="catalytic activity">
    <reaction evidence="11">
        <text>ATP + H2O = ADP + phosphate + H(+)</text>
        <dbReference type="Rhea" id="RHEA:13065"/>
        <dbReference type="ChEBI" id="CHEBI:15377"/>
        <dbReference type="ChEBI" id="CHEBI:15378"/>
        <dbReference type="ChEBI" id="CHEBI:30616"/>
        <dbReference type="ChEBI" id="CHEBI:43474"/>
        <dbReference type="ChEBI" id="CHEBI:456216"/>
        <dbReference type="EC" id="5.6.2.3"/>
    </reaction>
</comment>
<name>A0A373FAC9_COMTE</name>
<dbReference type="GO" id="GO:0016887">
    <property type="term" value="F:ATP hydrolysis activity"/>
    <property type="evidence" value="ECO:0007669"/>
    <property type="project" value="RHEA"/>
</dbReference>
<dbReference type="GO" id="GO:0017116">
    <property type="term" value="F:single-stranded DNA helicase activity"/>
    <property type="evidence" value="ECO:0007669"/>
    <property type="project" value="TreeGrafter"/>
</dbReference>
<dbReference type="GO" id="GO:0005524">
    <property type="term" value="F:ATP binding"/>
    <property type="evidence" value="ECO:0007669"/>
    <property type="project" value="UniProtKB-UniRule"/>
</dbReference>
<dbReference type="PANTHER" id="PTHR43788:SF6">
    <property type="entry name" value="DNA HELICASE B"/>
    <property type="match status" value="1"/>
</dbReference>
<dbReference type="SMART" id="SM00382">
    <property type="entry name" value="AAA"/>
    <property type="match status" value="1"/>
</dbReference>
<dbReference type="Proteomes" id="UP000261948">
    <property type="component" value="Unassembled WGS sequence"/>
</dbReference>
<proteinExistence type="inferred from homology"/>
<dbReference type="PANTHER" id="PTHR43788">
    <property type="entry name" value="DNA2/NAM7 HELICASE FAMILY MEMBER"/>
    <property type="match status" value="1"/>
</dbReference>
<dbReference type="GO" id="GO:0043139">
    <property type="term" value="F:5'-3' DNA helicase activity"/>
    <property type="evidence" value="ECO:0007669"/>
    <property type="project" value="UniProtKB-UniRule"/>
</dbReference>
<dbReference type="InterPro" id="IPR027417">
    <property type="entry name" value="P-loop_NTPase"/>
</dbReference>
<evidence type="ECO:0000259" key="12">
    <source>
        <dbReference type="SMART" id="SM00382"/>
    </source>
</evidence>
<keyword evidence="7 11" id="KW-0067">ATP-binding</keyword>
<keyword evidence="4 11" id="KW-0378">Hydrolase</keyword>
<dbReference type="GO" id="GO:0003677">
    <property type="term" value="F:DNA binding"/>
    <property type="evidence" value="ECO:0007669"/>
    <property type="project" value="UniProtKB-UniRule"/>
</dbReference>
<dbReference type="HAMAP" id="MF_01487">
    <property type="entry name" value="RecD"/>
    <property type="match status" value="1"/>
</dbReference>
<dbReference type="Gene3D" id="3.40.50.300">
    <property type="entry name" value="P-loop containing nucleotide triphosphate hydrolases"/>
    <property type="match status" value="3"/>
</dbReference>
<keyword evidence="5 11" id="KW-0347">Helicase</keyword>
<evidence type="ECO:0000256" key="1">
    <source>
        <dbReference type="ARBA" id="ARBA00022722"/>
    </source>
</evidence>
<accession>A0A373FAC9</accession>
<evidence type="ECO:0000256" key="2">
    <source>
        <dbReference type="ARBA" id="ARBA00022741"/>
    </source>
</evidence>
<evidence type="ECO:0000313" key="14">
    <source>
        <dbReference type="Proteomes" id="UP000261948"/>
    </source>
</evidence>
<evidence type="ECO:0000256" key="11">
    <source>
        <dbReference type="HAMAP-Rule" id="MF_01487"/>
    </source>
</evidence>
<organism evidence="13 14">
    <name type="scientific">Comamonas testosteroni</name>
    <name type="common">Pseudomonas testosteroni</name>
    <dbReference type="NCBI Taxonomy" id="285"/>
    <lineage>
        <taxon>Bacteria</taxon>
        <taxon>Pseudomonadati</taxon>
        <taxon>Pseudomonadota</taxon>
        <taxon>Betaproteobacteria</taxon>
        <taxon>Burkholderiales</taxon>
        <taxon>Comamonadaceae</taxon>
        <taxon>Comamonas</taxon>
    </lineage>
</organism>
<dbReference type="NCBIfam" id="TIGR01447">
    <property type="entry name" value="recD"/>
    <property type="match status" value="1"/>
</dbReference>
<dbReference type="SUPFAM" id="SSF52540">
    <property type="entry name" value="P-loop containing nucleoside triphosphate hydrolases"/>
    <property type="match status" value="2"/>
</dbReference>
<keyword evidence="1 11" id="KW-0540">Nuclease</keyword>
<dbReference type="CDD" id="cd17933">
    <property type="entry name" value="DEXSc_RecD-like"/>
    <property type="match status" value="1"/>
</dbReference>
<evidence type="ECO:0000256" key="10">
    <source>
        <dbReference type="ARBA" id="ARBA00023235"/>
    </source>
</evidence>
<dbReference type="InterPro" id="IPR006344">
    <property type="entry name" value="RecD"/>
</dbReference>
<evidence type="ECO:0000256" key="3">
    <source>
        <dbReference type="ARBA" id="ARBA00022763"/>
    </source>
</evidence>
<dbReference type="InterPro" id="IPR049550">
    <property type="entry name" value="RecD_N"/>
</dbReference>
<dbReference type="GO" id="GO:0009338">
    <property type="term" value="C:exodeoxyribonuclease V complex"/>
    <property type="evidence" value="ECO:0007669"/>
    <property type="project" value="InterPro"/>
</dbReference>
<comment type="subunit">
    <text evidence="11">Heterotrimer of RecB, RecC and RecD. All subunits contribute to DNA-binding.</text>
</comment>